<evidence type="ECO:0000313" key="3">
    <source>
        <dbReference type="Proteomes" id="UP000018087"/>
    </source>
</evidence>
<dbReference type="Proteomes" id="UP000018087">
    <property type="component" value="Unassembled WGS sequence"/>
</dbReference>
<sequence>MRKKRRVADMEDSENGVAEAVVRAKSEEEMEDKEDKEEAHFKLGHVRNDETERAPVAARGIEGLF</sequence>
<keyword evidence="3" id="KW-1185">Reference proteome</keyword>
<dbReference type="AlphaFoldDB" id="U7PY61"/>
<organism evidence="2 3">
    <name type="scientific">Sporothrix schenckii (strain ATCC 58251 / de Perez 2211183)</name>
    <name type="common">Rose-picker's disease fungus</name>
    <dbReference type="NCBI Taxonomy" id="1391915"/>
    <lineage>
        <taxon>Eukaryota</taxon>
        <taxon>Fungi</taxon>
        <taxon>Dikarya</taxon>
        <taxon>Ascomycota</taxon>
        <taxon>Pezizomycotina</taxon>
        <taxon>Sordariomycetes</taxon>
        <taxon>Sordariomycetidae</taxon>
        <taxon>Ophiostomatales</taxon>
        <taxon>Ophiostomataceae</taxon>
        <taxon>Sporothrix</taxon>
    </lineage>
</organism>
<accession>U7PY61</accession>
<proteinExistence type="predicted"/>
<reference evidence="3" key="1">
    <citation type="journal article" date="2014" name="Genome Announc.">
        <title>Genome sequence of the pathogenic fungus Sporothrix schenckii (ATCC 58251).</title>
        <authorList>
            <person name="Cuomo C.A."/>
            <person name="Rodriguez-Del Valle N."/>
            <person name="Perez-Sanchez L."/>
            <person name="Abouelleil A."/>
            <person name="Goldberg J."/>
            <person name="Young S."/>
            <person name="Zeng Q."/>
            <person name="Birren B.W."/>
        </authorList>
    </citation>
    <scope>NUCLEOTIDE SEQUENCE [LARGE SCALE GENOMIC DNA]</scope>
    <source>
        <strain evidence="3">ATCC 58251 / de Perez 2211183</strain>
    </source>
</reference>
<dbReference type="HOGENOM" id="CLU_2851209_0_0_1"/>
<evidence type="ECO:0000256" key="1">
    <source>
        <dbReference type="SAM" id="MobiDB-lite"/>
    </source>
</evidence>
<gene>
    <name evidence="2" type="ORF">HMPREF1624_04595</name>
</gene>
<name>U7PY61_SPOS1</name>
<evidence type="ECO:0000313" key="2">
    <source>
        <dbReference type="EMBL" id="ERS99395.1"/>
    </source>
</evidence>
<dbReference type="EMBL" id="KI440845">
    <property type="protein sequence ID" value="ERS99395.1"/>
    <property type="molecule type" value="Genomic_DNA"/>
</dbReference>
<protein>
    <submittedName>
        <fullName evidence="2">Uncharacterized protein</fullName>
    </submittedName>
</protein>
<feature type="region of interest" description="Disordered" evidence="1">
    <location>
        <begin position="45"/>
        <end position="65"/>
    </location>
</feature>